<sequence>MNDVGATFERRKQGQKNDVDLRHTAPLGKTLPVPVIVKRDLLNDDVKIDYFEQSSTESYPSDQIIMCPFSNVVDII</sequence>
<organism evidence="2 3">
    <name type="scientific">Streblomastix strix</name>
    <dbReference type="NCBI Taxonomy" id="222440"/>
    <lineage>
        <taxon>Eukaryota</taxon>
        <taxon>Metamonada</taxon>
        <taxon>Preaxostyla</taxon>
        <taxon>Oxymonadida</taxon>
        <taxon>Streblomastigidae</taxon>
        <taxon>Streblomastix</taxon>
    </lineage>
</organism>
<accession>A0A5J4V0W6</accession>
<reference evidence="2 3" key="1">
    <citation type="submission" date="2019-03" db="EMBL/GenBank/DDBJ databases">
        <title>Single cell metagenomics reveals metabolic interactions within the superorganism composed of flagellate Streblomastix strix and complex community of Bacteroidetes bacteria on its surface.</title>
        <authorList>
            <person name="Treitli S.C."/>
            <person name="Kolisko M."/>
            <person name="Husnik F."/>
            <person name="Keeling P."/>
            <person name="Hampl V."/>
        </authorList>
    </citation>
    <scope>NUCLEOTIDE SEQUENCE [LARGE SCALE GENOMIC DNA]</scope>
    <source>
        <strain evidence="2">ST1C</strain>
    </source>
</reference>
<feature type="region of interest" description="Disordered" evidence="1">
    <location>
        <begin position="1"/>
        <end position="23"/>
    </location>
</feature>
<dbReference type="Proteomes" id="UP000324800">
    <property type="component" value="Unassembled WGS sequence"/>
</dbReference>
<comment type="caution">
    <text evidence="2">The sequence shown here is derived from an EMBL/GenBank/DDBJ whole genome shotgun (WGS) entry which is preliminary data.</text>
</comment>
<evidence type="ECO:0000313" key="3">
    <source>
        <dbReference type="Proteomes" id="UP000324800"/>
    </source>
</evidence>
<name>A0A5J4V0W6_9EUKA</name>
<proteinExistence type="predicted"/>
<evidence type="ECO:0000256" key="1">
    <source>
        <dbReference type="SAM" id="MobiDB-lite"/>
    </source>
</evidence>
<dbReference type="AlphaFoldDB" id="A0A5J4V0W6"/>
<feature type="compositionally biased region" description="Basic and acidic residues" evidence="1">
    <location>
        <begin position="8"/>
        <end position="23"/>
    </location>
</feature>
<gene>
    <name evidence="2" type="ORF">EZS28_028771</name>
</gene>
<evidence type="ECO:0000313" key="2">
    <source>
        <dbReference type="EMBL" id="KAA6375701.1"/>
    </source>
</evidence>
<dbReference type="EMBL" id="SNRW01011046">
    <property type="protein sequence ID" value="KAA6375701.1"/>
    <property type="molecule type" value="Genomic_DNA"/>
</dbReference>
<protein>
    <submittedName>
        <fullName evidence="2">Uncharacterized protein</fullName>
    </submittedName>
</protein>